<name>A0A8J4TCY9_9TREM</name>
<dbReference type="OrthoDB" id="2996783at2759"/>
<dbReference type="GO" id="GO:0033554">
    <property type="term" value="P:cellular response to stress"/>
    <property type="evidence" value="ECO:0007669"/>
    <property type="project" value="TreeGrafter"/>
</dbReference>
<dbReference type="GO" id="GO:0006979">
    <property type="term" value="P:response to oxidative stress"/>
    <property type="evidence" value="ECO:0007669"/>
    <property type="project" value="TreeGrafter"/>
</dbReference>
<feature type="domain" description="Thioredoxin" evidence="5">
    <location>
        <begin position="14"/>
        <end position="173"/>
    </location>
</feature>
<organism evidence="6 7">
    <name type="scientific">Paragonimus heterotremus</name>
    <dbReference type="NCBI Taxonomy" id="100268"/>
    <lineage>
        <taxon>Eukaryota</taxon>
        <taxon>Metazoa</taxon>
        <taxon>Spiralia</taxon>
        <taxon>Lophotrochozoa</taxon>
        <taxon>Platyhelminthes</taxon>
        <taxon>Trematoda</taxon>
        <taxon>Digenea</taxon>
        <taxon>Plagiorchiida</taxon>
        <taxon>Troglotremata</taxon>
        <taxon>Troglotrematidae</taxon>
        <taxon>Paragonimus</taxon>
    </lineage>
</organism>
<dbReference type="EMBL" id="LUCH01000945">
    <property type="protein sequence ID" value="KAF5403978.1"/>
    <property type="molecule type" value="Genomic_DNA"/>
</dbReference>
<dbReference type="GO" id="GO:0005829">
    <property type="term" value="C:cytosol"/>
    <property type="evidence" value="ECO:0007669"/>
    <property type="project" value="TreeGrafter"/>
</dbReference>
<dbReference type="GO" id="GO:0042744">
    <property type="term" value="P:hydrogen peroxide catabolic process"/>
    <property type="evidence" value="ECO:0007669"/>
    <property type="project" value="TreeGrafter"/>
</dbReference>
<dbReference type="EC" id="1.11.1.24" evidence="2"/>
<dbReference type="AlphaFoldDB" id="A0A8J4TCY9"/>
<dbReference type="InterPro" id="IPR013766">
    <property type="entry name" value="Thioredoxin_domain"/>
</dbReference>
<dbReference type="PANTHER" id="PTHR10681">
    <property type="entry name" value="THIOREDOXIN PEROXIDASE"/>
    <property type="match status" value="1"/>
</dbReference>
<evidence type="ECO:0000256" key="4">
    <source>
        <dbReference type="ARBA" id="ARBA00049091"/>
    </source>
</evidence>
<sequence>MYKKYKSMQDLTMRSVLSAAPCFSGSAMLNGARSWLSMEAYSGKYVLILFYPSNFVQSAAKEMLAFNEVLPQLDKLHCALIAITPDSVESHMAWYRAPLESNGLNGAIRFPLVADKNLSICRSFGVLRENKGNALRSLFVVDPNRKIRFVMSMDLCVRCSVQEILSCIQDLIAEDERQSNPSG</sequence>
<proteinExistence type="inferred from homology"/>
<reference evidence="6" key="1">
    <citation type="submission" date="2019-05" db="EMBL/GenBank/DDBJ databases">
        <title>Annotation for the trematode Paragonimus heterotremus.</title>
        <authorList>
            <person name="Choi Y.-J."/>
        </authorList>
    </citation>
    <scope>NUCLEOTIDE SEQUENCE</scope>
    <source>
        <strain evidence="6">LC</strain>
    </source>
</reference>
<evidence type="ECO:0000256" key="3">
    <source>
        <dbReference type="ARBA" id="ARBA00023002"/>
    </source>
</evidence>
<comment type="catalytic activity">
    <reaction evidence="4">
        <text>a hydroperoxide + [thioredoxin]-dithiol = an alcohol + [thioredoxin]-disulfide + H2O</text>
        <dbReference type="Rhea" id="RHEA:62620"/>
        <dbReference type="Rhea" id="RHEA-COMP:10698"/>
        <dbReference type="Rhea" id="RHEA-COMP:10700"/>
        <dbReference type="ChEBI" id="CHEBI:15377"/>
        <dbReference type="ChEBI" id="CHEBI:29950"/>
        <dbReference type="ChEBI" id="CHEBI:30879"/>
        <dbReference type="ChEBI" id="CHEBI:35924"/>
        <dbReference type="ChEBI" id="CHEBI:50058"/>
        <dbReference type="EC" id="1.11.1.24"/>
    </reaction>
</comment>
<evidence type="ECO:0000256" key="1">
    <source>
        <dbReference type="ARBA" id="ARBA00009796"/>
    </source>
</evidence>
<dbReference type="PROSITE" id="PS51352">
    <property type="entry name" value="THIOREDOXIN_2"/>
    <property type="match status" value="1"/>
</dbReference>
<dbReference type="InterPro" id="IPR000866">
    <property type="entry name" value="AhpC/TSA"/>
</dbReference>
<evidence type="ECO:0000313" key="7">
    <source>
        <dbReference type="Proteomes" id="UP000748531"/>
    </source>
</evidence>
<dbReference type="SUPFAM" id="SSF52833">
    <property type="entry name" value="Thioredoxin-like"/>
    <property type="match status" value="1"/>
</dbReference>
<evidence type="ECO:0000313" key="6">
    <source>
        <dbReference type="EMBL" id="KAF5403978.1"/>
    </source>
</evidence>
<dbReference type="Proteomes" id="UP000748531">
    <property type="component" value="Unassembled WGS sequence"/>
</dbReference>
<comment type="similarity">
    <text evidence="1">Belongs to the peroxiredoxin family. AhpC/Prx1 subfamily.</text>
</comment>
<accession>A0A8J4TCY9</accession>
<evidence type="ECO:0000256" key="2">
    <source>
        <dbReference type="ARBA" id="ARBA00013017"/>
    </source>
</evidence>
<dbReference type="InterPro" id="IPR036249">
    <property type="entry name" value="Thioredoxin-like_sf"/>
</dbReference>
<protein>
    <recommendedName>
        <fullName evidence="2">thioredoxin-dependent peroxiredoxin</fullName>
        <ecNumber evidence="2">1.11.1.24</ecNumber>
    </recommendedName>
</protein>
<gene>
    <name evidence="6" type="ORF">PHET_02592</name>
</gene>
<dbReference type="InterPro" id="IPR050217">
    <property type="entry name" value="Peroxiredoxin"/>
</dbReference>
<dbReference type="PANTHER" id="PTHR10681:SF177">
    <property type="entry name" value="TRYPAREDOXIN PEROXIDASE"/>
    <property type="match status" value="1"/>
</dbReference>
<keyword evidence="3" id="KW-0560">Oxidoreductase</keyword>
<dbReference type="GO" id="GO:0008379">
    <property type="term" value="F:thioredoxin peroxidase activity"/>
    <property type="evidence" value="ECO:0007669"/>
    <property type="project" value="TreeGrafter"/>
</dbReference>
<dbReference type="Pfam" id="PF00578">
    <property type="entry name" value="AhpC-TSA"/>
    <property type="match status" value="1"/>
</dbReference>
<dbReference type="Gene3D" id="3.40.30.10">
    <property type="entry name" value="Glutaredoxin"/>
    <property type="match status" value="1"/>
</dbReference>
<evidence type="ECO:0000259" key="5">
    <source>
        <dbReference type="PROSITE" id="PS51352"/>
    </source>
</evidence>
<comment type="caution">
    <text evidence="6">The sequence shown here is derived from an EMBL/GenBank/DDBJ whole genome shotgun (WGS) entry which is preliminary data.</text>
</comment>
<dbReference type="GO" id="GO:0045454">
    <property type="term" value="P:cell redox homeostasis"/>
    <property type="evidence" value="ECO:0007669"/>
    <property type="project" value="TreeGrafter"/>
</dbReference>
<keyword evidence="7" id="KW-1185">Reference proteome</keyword>